<feature type="binding site" evidence="6">
    <location>
        <position position="149"/>
    </location>
    <ligand>
        <name>orotate</name>
        <dbReference type="ChEBI" id="CHEBI:30839"/>
    </ligand>
</feature>
<feature type="binding site" description="in other chain" evidence="6">
    <location>
        <begin position="117"/>
        <end position="125"/>
    </location>
    <ligand>
        <name>5-phospho-alpha-D-ribose 1-diphosphate</name>
        <dbReference type="ChEBI" id="CHEBI:58017"/>
        <note>ligand shared between dimeric partners</note>
    </ligand>
</feature>
<comment type="similarity">
    <text evidence="6">Belongs to the purine/pyrimidine phosphoribosyltransferase family. PyrE subfamily.</text>
</comment>
<dbReference type="GO" id="GO:0004588">
    <property type="term" value="F:orotate phosphoribosyltransferase activity"/>
    <property type="evidence" value="ECO:0007669"/>
    <property type="project" value="UniProtKB-UniRule"/>
</dbReference>
<comment type="catalytic activity">
    <reaction evidence="6">
        <text>orotidine 5'-phosphate + diphosphate = orotate + 5-phospho-alpha-D-ribose 1-diphosphate</text>
        <dbReference type="Rhea" id="RHEA:10380"/>
        <dbReference type="ChEBI" id="CHEBI:30839"/>
        <dbReference type="ChEBI" id="CHEBI:33019"/>
        <dbReference type="ChEBI" id="CHEBI:57538"/>
        <dbReference type="ChEBI" id="CHEBI:58017"/>
        <dbReference type="EC" id="2.4.2.10"/>
    </reaction>
</comment>
<gene>
    <name evidence="6" type="primary">pyrE</name>
    <name evidence="7" type="ORF">J4415_01395</name>
</gene>
<evidence type="ECO:0000256" key="3">
    <source>
        <dbReference type="ARBA" id="ARBA00022676"/>
    </source>
</evidence>
<evidence type="ECO:0000256" key="4">
    <source>
        <dbReference type="ARBA" id="ARBA00022679"/>
    </source>
</evidence>
<evidence type="ECO:0000313" key="7">
    <source>
        <dbReference type="EMBL" id="MBS3057264.1"/>
    </source>
</evidence>
<keyword evidence="3 6" id="KW-0328">Glycosyltransferase</keyword>
<dbReference type="CDD" id="cd06223">
    <property type="entry name" value="PRTases_typeI"/>
    <property type="match status" value="1"/>
</dbReference>
<dbReference type="HAMAP" id="MF_01208">
    <property type="entry name" value="PyrE"/>
    <property type="match status" value="1"/>
</dbReference>
<dbReference type="Gene3D" id="3.40.50.2020">
    <property type="match status" value="1"/>
</dbReference>
<comment type="pathway">
    <text evidence="1 6">Pyrimidine metabolism; UMP biosynthesis via de novo pathway; UMP from orotate: step 1/2.</text>
</comment>
<comment type="function">
    <text evidence="6">Catalyzes the transfer of a ribosyl phosphate group from 5-phosphoribose 1-diphosphate to orotate, leading to the formation of orotidine monophosphate (OMP).</text>
</comment>
<dbReference type="PANTHER" id="PTHR19278:SF9">
    <property type="entry name" value="URIDINE 5'-MONOPHOSPHATE SYNTHASE"/>
    <property type="match status" value="1"/>
</dbReference>
<dbReference type="GO" id="GO:0019856">
    <property type="term" value="P:pyrimidine nucleobase biosynthetic process"/>
    <property type="evidence" value="ECO:0007669"/>
    <property type="project" value="TreeGrafter"/>
</dbReference>
<dbReference type="GO" id="GO:0004590">
    <property type="term" value="F:orotidine-5'-phosphate decarboxylase activity"/>
    <property type="evidence" value="ECO:0007669"/>
    <property type="project" value="TreeGrafter"/>
</dbReference>
<feature type="binding site" evidence="6">
    <location>
        <position position="91"/>
    </location>
    <ligand>
        <name>5-phospho-alpha-D-ribose 1-diphosphate</name>
        <dbReference type="ChEBI" id="CHEBI:58017"/>
        <note>ligand shared between dimeric partners</note>
    </ligand>
</feature>
<evidence type="ECO:0000256" key="1">
    <source>
        <dbReference type="ARBA" id="ARBA00004889"/>
    </source>
</evidence>
<name>A0A8T4KTI8_9ARCH</name>
<dbReference type="InterPro" id="IPR004467">
    <property type="entry name" value="Or_phspho_trans_dom"/>
</dbReference>
<reference evidence="7" key="2">
    <citation type="submission" date="2021-05" db="EMBL/GenBank/DDBJ databases">
        <title>Protein family content uncovers lineage relationships and bacterial pathway maintenance mechanisms in DPANN archaea.</title>
        <authorList>
            <person name="Castelle C.J."/>
            <person name="Meheust R."/>
            <person name="Jaffe A.L."/>
            <person name="Seitz K."/>
            <person name="Gong X."/>
            <person name="Baker B.J."/>
            <person name="Banfield J.F."/>
        </authorList>
    </citation>
    <scope>NUCLEOTIDE SEQUENCE</scope>
    <source>
        <strain evidence="7">RIFCSPHIGHO2_01_FULL_AR10_44_11</strain>
    </source>
</reference>
<dbReference type="EMBL" id="JAGVWD010000018">
    <property type="protein sequence ID" value="MBS3057264.1"/>
    <property type="molecule type" value="Genomic_DNA"/>
</dbReference>
<organism evidence="7 8">
    <name type="scientific">Candidatus Iainarchaeum sp</name>
    <dbReference type="NCBI Taxonomy" id="3101447"/>
    <lineage>
        <taxon>Archaea</taxon>
        <taxon>Candidatus Iainarchaeota</taxon>
        <taxon>Candidatus Iainarchaeia</taxon>
        <taxon>Candidatus Iainarchaeales</taxon>
        <taxon>Candidatus Iainarchaeaceae</taxon>
        <taxon>Candidatus Iainarchaeum</taxon>
    </lineage>
</organism>
<evidence type="ECO:0000256" key="6">
    <source>
        <dbReference type="HAMAP-Rule" id="MF_01208"/>
    </source>
</evidence>
<comment type="subunit">
    <text evidence="6">Homodimer.</text>
</comment>
<evidence type="ECO:0000313" key="8">
    <source>
        <dbReference type="Proteomes" id="UP000677687"/>
    </source>
</evidence>
<dbReference type="Proteomes" id="UP000677687">
    <property type="component" value="Unassembled WGS sequence"/>
</dbReference>
<protein>
    <recommendedName>
        <fullName evidence="2 6">Orotate phosphoribosyltransferase</fullName>
        <shortName evidence="6">OPRT</shortName>
        <shortName evidence="6">OPRTase</shortName>
        <ecNumber evidence="2 6">2.4.2.10</ecNumber>
    </recommendedName>
</protein>
<feature type="binding site" evidence="6">
    <location>
        <position position="95"/>
    </location>
    <ligand>
        <name>5-phospho-alpha-D-ribose 1-diphosphate</name>
        <dbReference type="ChEBI" id="CHEBI:58017"/>
        <note>ligand shared between dimeric partners</note>
    </ligand>
</feature>
<keyword evidence="5 6" id="KW-0665">Pyrimidine biosynthesis</keyword>
<dbReference type="InterPro" id="IPR029057">
    <property type="entry name" value="PRTase-like"/>
</dbReference>
<comment type="caution">
    <text evidence="7">The sequence shown here is derived from an EMBL/GenBank/DDBJ whole genome shotgun (WGS) entry which is preliminary data.</text>
</comment>
<dbReference type="EC" id="2.4.2.10" evidence="2 6"/>
<feature type="binding site" evidence="6">
    <location>
        <position position="121"/>
    </location>
    <ligand>
        <name>orotate</name>
        <dbReference type="ChEBI" id="CHEBI:30839"/>
    </ligand>
</feature>
<sequence>MDEKEKLCIALFDVGAIKFGEFTLKSGLKSPIYIDLRVLVSYPEILKIVANELKNIAGNLQYERVAGIPYAAIAIATAFSLQTSKPMIYSRKEVKDYGTKKAIEGVYNSGETILVIDDLITTGASKFEAIAPLEAEGLKVKDIVVLVDREQGGAKELSDKGYNLHSVRDIICIQCSKLVKFCKY</sequence>
<evidence type="ECO:0000256" key="5">
    <source>
        <dbReference type="ARBA" id="ARBA00022975"/>
    </source>
</evidence>
<dbReference type="InterPro" id="IPR023031">
    <property type="entry name" value="OPRT"/>
</dbReference>
<dbReference type="AlphaFoldDB" id="A0A8T4KTI8"/>
<comment type="cofactor">
    <cofactor evidence="6">
        <name>Mg(2+)</name>
        <dbReference type="ChEBI" id="CHEBI:18420"/>
    </cofactor>
</comment>
<dbReference type="NCBIfam" id="TIGR00336">
    <property type="entry name" value="pyrE"/>
    <property type="match status" value="1"/>
</dbReference>
<dbReference type="PANTHER" id="PTHR19278">
    <property type="entry name" value="OROTATE PHOSPHORIBOSYLTRANSFERASE"/>
    <property type="match status" value="1"/>
</dbReference>
<dbReference type="SUPFAM" id="SSF53271">
    <property type="entry name" value="PRTase-like"/>
    <property type="match status" value="1"/>
</dbReference>
<dbReference type="InterPro" id="IPR000836">
    <property type="entry name" value="PRTase_dom"/>
</dbReference>
<feature type="binding site" description="in other chain" evidence="6">
    <location>
        <position position="92"/>
    </location>
    <ligand>
        <name>5-phospho-alpha-D-ribose 1-diphosphate</name>
        <dbReference type="ChEBI" id="CHEBI:58017"/>
        <note>ligand shared between dimeric partners</note>
    </ligand>
</feature>
<proteinExistence type="inferred from homology"/>
<reference evidence="7" key="1">
    <citation type="submission" date="2021-03" db="EMBL/GenBank/DDBJ databases">
        <authorList>
            <person name="Jaffe A."/>
        </authorList>
    </citation>
    <scope>NUCLEOTIDE SEQUENCE</scope>
    <source>
        <strain evidence="7">RIFCSPHIGHO2_01_FULL_AR10_44_11</strain>
    </source>
</reference>
<accession>A0A8T4KTI8</accession>
<evidence type="ECO:0000256" key="2">
    <source>
        <dbReference type="ARBA" id="ARBA00011971"/>
    </source>
</evidence>
<dbReference type="GO" id="GO:0044205">
    <property type="term" value="P:'de novo' UMP biosynthetic process"/>
    <property type="evidence" value="ECO:0007669"/>
    <property type="project" value="UniProtKB-UniRule"/>
</dbReference>
<keyword evidence="4 6" id="KW-0808">Transferase</keyword>
<keyword evidence="6" id="KW-0460">Magnesium</keyword>
<comment type="caution">
    <text evidence="6">Lacks conserved residue(s) required for the propagation of feature annotation.</text>
</comment>
<dbReference type="GO" id="GO:0000287">
    <property type="term" value="F:magnesium ion binding"/>
    <property type="evidence" value="ECO:0007669"/>
    <property type="project" value="UniProtKB-UniRule"/>
</dbReference>